<name>A0A914Q8T1_9BILA</name>
<dbReference type="AlphaFoldDB" id="A0A914Q8T1"/>
<sequence>MSMKFHPPTQWTYPNQNALTELSYFPGQPLTQTEAQLRANGDINSAVLAGLQALQLPTTGITVTPSYTPPLVSDCIKMTGATETQAGAQIGYQEAGAITKSITAPTGGITPENCINKIYEAAGATTPLIMTEFIQQASVKIDGITLSEYQANLLGAKVSQYLMLNSKVDFTEEIIVN</sequence>
<organism evidence="1 2">
    <name type="scientific">Panagrolaimus davidi</name>
    <dbReference type="NCBI Taxonomy" id="227884"/>
    <lineage>
        <taxon>Eukaryota</taxon>
        <taxon>Metazoa</taxon>
        <taxon>Ecdysozoa</taxon>
        <taxon>Nematoda</taxon>
        <taxon>Chromadorea</taxon>
        <taxon>Rhabditida</taxon>
        <taxon>Tylenchina</taxon>
        <taxon>Panagrolaimomorpha</taxon>
        <taxon>Panagrolaimoidea</taxon>
        <taxon>Panagrolaimidae</taxon>
        <taxon>Panagrolaimus</taxon>
    </lineage>
</organism>
<evidence type="ECO:0000313" key="2">
    <source>
        <dbReference type="WBParaSite" id="PDA_v2.g27508.t1"/>
    </source>
</evidence>
<dbReference type="Proteomes" id="UP000887578">
    <property type="component" value="Unplaced"/>
</dbReference>
<reference evidence="2" key="1">
    <citation type="submission" date="2022-11" db="UniProtKB">
        <authorList>
            <consortium name="WormBaseParasite"/>
        </authorList>
    </citation>
    <scope>IDENTIFICATION</scope>
</reference>
<proteinExistence type="predicted"/>
<keyword evidence="1" id="KW-1185">Reference proteome</keyword>
<evidence type="ECO:0000313" key="1">
    <source>
        <dbReference type="Proteomes" id="UP000887578"/>
    </source>
</evidence>
<dbReference type="WBParaSite" id="PDA_v2.g27508.t1">
    <property type="protein sequence ID" value="PDA_v2.g27508.t1"/>
    <property type="gene ID" value="PDA_v2.g27508"/>
</dbReference>
<protein>
    <submittedName>
        <fullName evidence="2">Uncharacterized protein</fullName>
    </submittedName>
</protein>
<accession>A0A914Q8T1</accession>